<evidence type="ECO:0000313" key="1">
    <source>
        <dbReference type="EMBL" id="EJB97090.1"/>
    </source>
</evidence>
<dbReference type="Proteomes" id="UP000004741">
    <property type="component" value="Unassembled WGS sequence"/>
</dbReference>
<dbReference type="PATRIC" id="fig|992069.3.peg.799"/>
<proteinExistence type="predicted"/>
<dbReference type="EMBL" id="AKPH01000002">
    <property type="protein sequence ID" value="EJB97090.1"/>
    <property type="molecule type" value="Genomic_DNA"/>
</dbReference>
<reference evidence="1 2" key="1">
    <citation type="journal article" date="2013" name="Pathog. Dis.">
        <title>Genome sequences of 65 Helicobacter pylori strains isolated from asymptomatic individuals and patients with gastric cancer, peptic ulcer disease, or gastritis.</title>
        <authorList>
            <person name="Blanchard T.G."/>
            <person name="Czinn S.J."/>
            <person name="Correa P."/>
            <person name="Nakazawa T."/>
            <person name="Keelan M."/>
            <person name="Morningstar L."/>
            <person name="Santana-Cruz I."/>
            <person name="Maroo A."/>
            <person name="McCracken C."/>
            <person name="Shefchek K."/>
            <person name="Daugherty S."/>
            <person name="Song Y."/>
            <person name="Fraser C.M."/>
            <person name="Fricke W.F."/>
        </authorList>
    </citation>
    <scope>NUCLEOTIDE SEQUENCE [LARGE SCALE GENOMIC DNA]</scope>
    <source>
        <strain evidence="1 2">Hp H-34</strain>
    </source>
</reference>
<organism evidence="1 2">
    <name type="scientific">Helicobacter pylori Hp H-34</name>
    <dbReference type="NCBI Taxonomy" id="992069"/>
    <lineage>
        <taxon>Bacteria</taxon>
        <taxon>Pseudomonadati</taxon>
        <taxon>Campylobacterota</taxon>
        <taxon>Epsilonproteobacteria</taxon>
        <taxon>Campylobacterales</taxon>
        <taxon>Helicobacteraceae</taxon>
        <taxon>Helicobacter</taxon>
    </lineage>
</organism>
<dbReference type="AlphaFoldDB" id="J0PEW0"/>
<accession>J0PEW0</accession>
<name>J0PEW0_HELPX</name>
<protein>
    <submittedName>
        <fullName evidence="1">Phage-related protein</fullName>
    </submittedName>
</protein>
<sequence>MNKQRALREMAIRELARRDFYYFLRLKWERYENKPFLDNWHIKYLCKVLECTQKNTCQSEELITRLILNMPPSYGKTEIIARCFIAWSLGKDRTKKIFYISYSDELCRKIANQVRDLMSSFFYQSIFFDEPLEFLQNNSREFILKPPKQKSQISLVFGMNALVPLGTI</sequence>
<gene>
    <name evidence="1" type="ORF">HPHPH34_0821</name>
</gene>
<evidence type="ECO:0000313" key="2">
    <source>
        <dbReference type="Proteomes" id="UP000004741"/>
    </source>
</evidence>
<comment type="caution">
    <text evidence="1">The sequence shown here is derived from an EMBL/GenBank/DDBJ whole genome shotgun (WGS) entry which is preliminary data.</text>
</comment>